<dbReference type="InterPro" id="IPR046902">
    <property type="entry name" value="ABC-3C_MC4"/>
</dbReference>
<comment type="caution">
    <text evidence="1">The sequence shown here is derived from an EMBL/GenBank/DDBJ whole genome shotgun (WGS) entry which is preliminary data.</text>
</comment>
<reference evidence="2" key="1">
    <citation type="journal article" date="2019" name="Int. J. Syst. Evol. Microbiol.">
        <title>The Global Catalogue of Microorganisms (GCM) 10K type strain sequencing project: providing services to taxonomists for standard genome sequencing and annotation.</title>
        <authorList>
            <consortium name="The Broad Institute Genomics Platform"/>
            <consortium name="The Broad Institute Genome Sequencing Center for Infectious Disease"/>
            <person name="Wu L."/>
            <person name="Ma J."/>
        </authorList>
    </citation>
    <scope>NUCLEOTIDE SEQUENCE [LARGE SCALE GENOMIC DNA]</scope>
    <source>
        <strain evidence="2">KCTC 52449</strain>
    </source>
</reference>
<sequence length="172" mass="19151">MLPFISPDDNFHLNLGIVLIVTQTLGESSRGALKLNNERLHIYTYLVKNPVKLNLFLNVLGKGSALISPKDAYSVTSISSNVDPLFDRRNLKALITTLVGESLISVIYKKKDGFFYKLSDSGLEKANQLNTEYFYEVRLLCDTLKSTLSSSTSSLNKALNQVMQKEIISDGK</sequence>
<dbReference type="RefSeq" id="WP_123327127.1">
    <property type="nucleotide sequence ID" value="NZ_JBHRSX010000008.1"/>
</dbReference>
<evidence type="ECO:0000313" key="1">
    <source>
        <dbReference type="EMBL" id="MFC3200859.1"/>
    </source>
</evidence>
<evidence type="ECO:0000313" key="2">
    <source>
        <dbReference type="Proteomes" id="UP001595477"/>
    </source>
</evidence>
<gene>
    <name evidence="1" type="ORF">ACFOEW_03365</name>
</gene>
<proteinExistence type="predicted"/>
<dbReference type="Pfam" id="PF20290">
    <property type="entry name" value="MC4"/>
    <property type="match status" value="1"/>
</dbReference>
<name>A0ABV7JSB2_9ALTE</name>
<protein>
    <submittedName>
        <fullName evidence="1">ABC-three component system middle component 4</fullName>
    </submittedName>
</protein>
<keyword evidence="2" id="KW-1185">Reference proteome</keyword>
<dbReference type="Proteomes" id="UP001595477">
    <property type="component" value="Unassembled WGS sequence"/>
</dbReference>
<accession>A0ABV7JSB2</accession>
<organism evidence="1 2">
    <name type="scientific">Alteromonas oceani</name>
    <dbReference type="NCBI Taxonomy" id="2071609"/>
    <lineage>
        <taxon>Bacteria</taxon>
        <taxon>Pseudomonadati</taxon>
        <taxon>Pseudomonadota</taxon>
        <taxon>Gammaproteobacteria</taxon>
        <taxon>Alteromonadales</taxon>
        <taxon>Alteromonadaceae</taxon>
        <taxon>Alteromonas/Salinimonas group</taxon>
        <taxon>Alteromonas</taxon>
    </lineage>
</organism>
<dbReference type="EMBL" id="JBHRSX010000008">
    <property type="protein sequence ID" value="MFC3200859.1"/>
    <property type="molecule type" value="Genomic_DNA"/>
</dbReference>